<sequence>MNRCFLFLKQRFNLFYCYLFRRHSINSGNVIVVETLFWFFEAAPFSGQGR</sequence>
<name>A7MR49_CROS8</name>
<gene>
    <name evidence="1" type="ordered locus">ESA_00458</name>
</gene>
<proteinExistence type="predicted"/>
<evidence type="ECO:0000313" key="2">
    <source>
        <dbReference type="Proteomes" id="UP000000260"/>
    </source>
</evidence>
<keyword evidence="2" id="KW-1185">Reference proteome</keyword>
<organism evidence="1 2">
    <name type="scientific">Cronobacter sakazakii (strain ATCC BAA-894)</name>
    <name type="common">Enterobacter sakazakii</name>
    <dbReference type="NCBI Taxonomy" id="290339"/>
    <lineage>
        <taxon>Bacteria</taxon>
        <taxon>Pseudomonadati</taxon>
        <taxon>Pseudomonadota</taxon>
        <taxon>Gammaproteobacteria</taxon>
        <taxon>Enterobacterales</taxon>
        <taxon>Enterobacteriaceae</taxon>
        <taxon>Cronobacter</taxon>
    </lineage>
</organism>
<reference evidence="1 2" key="1">
    <citation type="journal article" date="2010" name="PLoS ONE">
        <title>Genome sequence of Cronobacter sakazakii BAA-894 and comparative genomic hybridization analysis with other Cronobacter species.</title>
        <authorList>
            <person name="Kucerova E."/>
            <person name="Clifton S.W."/>
            <person name="Xia X.Q."/>
            <person name="Long F."/>
            <person name="Porwollik S."/>
            <person name="Fulton L."/>
            <person name="Fronick C."/>
            <person name="Minx P."/>
            <person name="Kyung K."/>
            <person name="Warren W."/>
            <person name="Fulton R."/>
            <person name="Feng D."/>
            <person name="Wollam A."/>
            <person name="Shah N."/>
            <person name="Bhonagiri V."/>
            <person name="Nash W.E."/>
            <person name="Hallsworth-Pepin K."/>
            <person name="Wilson R.K."/>
            <person name="McClelland M."/>
            <person name="Forsythe S.J."/>
        </authorList>
    </citation>
    <scope>NUCLEOTIDE SEQUENCE [LARGE SCALE GENOMIC DNA]</scope>
    <source>
        <strain evidence="1 2">ATCC BAA-894</strain>
    </source>
</reference>
<protein>
    <submittedName>
        <fullName evidence="1">Uncharacterized protein</fullName>
    </submittedName>
</protein>
<dbReference type="KEGG" id="esa:ESA_00458"/>
<dbReference type="HOGENOM" id="CLU_3116948_0_0_6"/>
<evidence type="ECO:0000313" key="1">
    <source>
        <dbReference type="EMBL" id="ABU75754.1"/>
    </source>
</evidence>
<dbReference type="AlphaFoldDB" id="A7MR49"/>
<dbReference type="EMBL" id="CP000783">
    <property type="protein sequence ID" value="ABU75754.1"/>
    <property type="molecule type" value="Genomic_DNA"/>
</dbReference>
<dbReference type="Proteomes" id="UP000000260">
    <property type="component" value="Chromosome"/>
</dbReference>
<accession>A7MR49</accession>